<evidence type="ECO:0000313" key="4">
    <source>
        <dbReference type="EMBL" id="MFC5713684.1"/>
    </source>
</evidence>
<dbReference type="RefSeq" id="WP_385941769.1">
    <property type="nucleotide sequence ID" value="NZ_JBHSOZ010000005.1"/>
</dbReference>
<dbReference type="SUPFAM" id="SSF53807">
    <property type="entry name" value="Helical backbone' metal receptor"/>
    <property type="match status" value="1"/>
</dbReference>
<feature type="chain" id="PRO_5047029159" evidence="2">
    <location>
        <begin position="21"/>
        <end position="335"/>
    </location>
</feature>
<evidence type="ECO:0000256" key="1">
    <source>
        <dbReference type="ARBA" id="ARBA00008814"/>
    </source>
</evidence>
<dbReference type="CDD" id="cd01148">
    <property type="entry name" value="TroA_a"/>
    <property type="match status" value="1"/>
</dbReference>
<accession>A0ABW0YTK7</accession>
<comment type="caution">
    <text evidence="4">The sequence shown here is derived from an EMBL/GenBank/DDBJ whole genome shotgun (WGS) entry which is preliminary data.</text>
</comment>
<dbReference type="PROSITE" id="PS51257">
    <property type="entry name" value="PROKAR_LIPOPROTEIN"/>
    <property type="match status" value="1"/>
</dbReference>
<feature type="domain" description="Fe/B12 periplasmic-binding" evidence="3">
    <location>
        <begin position="63"/>
        <end position="335"/>
    </location>
</feature>
<organism evidence="4 5">
    <name type="scientific">Thalassorhabdus alkalitolerans</name>
    <dbReference type="NCBI Taxonomy" id="2282697"/>
    <lineage>
        <taxon>Bacteria</taxon>
        <taxon>Bacillati</taxon>
        <taxon>Bacillota</taxon>
        <taxon>Bacilli</taxon>
        <taxon>Bacillales</taxon>
        <taxon>Bacillaceae</taxon>
        <taxon>Thalassorhabdus</taxon>
    </lineage>
</organism>
<dbReference type="InterPro" id="IPR002491">
    <property type="entry name" value="ABC_transptr_periplasmic_BD"/>
</dbReference>
<dbReference type="Gene3D" id="3.40.50.1980">
    <property type="entry name" value="Nitrogenase molybdenum iron protein domain"/>
    <property type="match status" value="2"/>
</dbReference>
<gene>
    <name evidence="4" type="ORF">ACFPU1_12910</name>
</gene>
<evidence type="ECO:0000256" key="2">
    <source>
        <dbReference type="SAM" id="SignalP"/>
    </source>
</evidence>
<dbReference type="Pfam" id="PF01497">
    <property type="entry name" value="Peripla_BP_2"/>
    <property type="match status" value="1"/>
</dbReference>
<dbReference type="Proteomes" id="UP001596142">
    <property type="component" value="Unassembled WGS sequence"/>
</dbReference>
<dbReference type="PROSITE" id="PS50983">
    <property type="entry name" value="FE_B12_PBP"/>
    <property type="match status" value="1"/>
</dbReference>
<dbReference type="EMBL" id="JBHSOZ010000005">
    <property type="protein sequence ID" value="MFC5713684.1"/>
    <property type="molecule type" value="Genomic_DNA"/>
</dbReference>
<evidence type="ECO:0000259" key="3">
    <source>
        <dbReference type="PROSITE" id="PS50983"/>
    </source>
</evidence>
<sequence length="335" mass="37093">MNWSKTYPLSFLLIGTLIMAACGAEGDTETGAAEAEADSLSQDEAVVIENNGEELTFEEAPQRAVTLNQHVTEVMLALGLEDHMAGTAYLDDGIHPEYQDAYESVPVLADQYPSQEPFLNVEPDFAYAGWESAFTEDNIGTFTQLLEYGITPYLHESSSMIGPTLDDVYQDITNIGQIFRVEERAEELISAMDQRIADVQSQIDPDTDDPFKVFVYDSGEQEPMTGSQFFMTNLIEMAGGTNIFSDALDQNWGNVSWEAVIEEDPEWIVIVDYGETTAEQKKEFLLSYDALESVTAIQEENFVVVPLSAAAEGVRAPEAFELMAEGFYPDIANEN</sequence>
<protein>
    <submittedName>
        <fullName evidence="4">ABC transporter substrate-binding protein</fullName>
    </submittedName>
</protein>
<feature type="signal peptide" evidence="2">
    <location>
        <begin position="1"/>
        <end position="20"/>
    </location>
</feature>
<keyword evidence="5" id="KW-1185">Reference proteome</keyword>
<dbReference type="InterPro" id="IPR050902">
    <property type="entry name" value="ABC_Transporter_SBP"/>
</dbReference>
<reference evidence="5" key="1">
    <citation type="journal article" date="2019" name="Int. J. Syst. Evol. Microbiol.">
        <title>The Global Catalogue of Microorganisms (GCM) 10K type strain sequencing project: providing services to taxonomists for standard genome sequencing and annotation.</title>
        <authorList>
            <consortium name="The Broad Institute Genomics Platform"/>
            <consortium name="The Broad Institute Genome Sequencing Center for Infectious Disease"/>
            <person name="Wu L."/>
            <person name="Ma J."/>
        </authorList>
    </citation>
    <scope>NUCLEOTIDE SEQUENCE [LARGE SCALE GENOMIC DNA]</scope>
    <source>
        <strain evidence="5">CECT 7184</strain>
    </source>
</reference>
<dbReference type="PANTHER" id="PTHR30535:SF7">
    <property type="entry name" value="IRON(III) DICITRATE-BINDING PROTEIN"/>
    <property type="match status" value="1"/>
</dbReference>
<keyword evidence="2" id="KW-0732">Signal</keyword>
<name>A0ABW0YTK7_9BACI</name>
<dbReference type="PANTHER" id="PTHR30535">
    <property type="entry name" value="VITAMIN B12-BINDING PROTEIN"/>
    <property type="match status" value="1"/>
</dbReference>
<comment type="similarity">
    <text evidence="1">Belongs to the bacterial solute-binding protein 8 family.</text>
</comment>
<evidence type="ECO:0000313" key="5">
    <source>
        <dbReference type="Proteomes" id="UP001596142"/>
    </source>
</evidence>
<proteinExistence type="inferred from homology"/>